<evidence type="ECO:0000256" key="1">
    <source>
        <dbReference type="SAM" id="MobiDB-lite"/>
    </source>
</evidence>
<feature type="domain" description="Anti-sigma factor RsgI-like middle" evidence="2">
    <location>
        <begin position="66"/>
        <end position="194"/>
    </location>
</feature>
<protein>
    <recommendedName>
        <fullName evidence="2">Anti-sigma factor RsgI-like middle domain-containing protein</fullName>
    </recommendedName>
</protein>
<feature type="region of interest" description="Disordered" evidence="1">
    <location>
        <begin position="202"/>
        <end position="468"/>
    </location>
</feature>
<organism evidence="3 4">
    <name type="scientific">Filobacillus milosensis</name>
    <dbReference type="NCBI Taxonomy" id="94137"/>
    <lineage>
        <taxon>Bacteria</taxon>
        <taxon>Bacillati</taxon>
        <taxon>Bacillota</taxon>
        <taxon>Bacilli</taxon>
        <taxon>Bacillales</taxon>
        <taxon>Bacillaceae</taxon>
        <taxon>Filobacillus</taxon>
    </lineage>
</organism>
<feature type="compositionally biased region" description="Basic and acidic residues" evidence="1">
    <location>
        <begin position="402"/>
        <end position="415"/>
    </location>
</feature>
<dbReference type="Pfam" id="PF23750">
    <property type="entry name" value="RsgI_M"/>
    <property type="match status" value="1"/>
</dbReference>
<feature type="compositionally biased region" description="Acidic residues" evidence="1">
    <location>
        <begin position="457"/>
        <end position="468"/>
    </location>
</feature>
<feature type="compositionally biased region" description="Basic and acidic residues" evidence="1">
    <location>
        <begin position="369"/>
        <end position="384"/>
    </location>
</feature>
<evidence type="ECO:0000259" key="2">
    <source>
        <dbReference type="Pfam" id="PF23750"/>
    </source>
</evidence>
<dbReference type="RefSeq" id="WP_134339816.1">
    <property type="nucleotide sequence ID" value="NZ_SOPW01000006.1"/>
</dbReference>
<dbReference type="InterPro" id="IPR055431">
    <property type="entry name" value="RsgI_M"/>
</dbReference>
<comment type="caution">
    <text evidence="3">The sequence shown here is derived from an EMBL/GenBank/DDBJ whole genome shotgun (WGS) entry which is preliminary data.</text>
</comment>
<evidence type="ECO:0000313" key="3">
    <source>
        <dbReference type="EMBL" id="TFB22144.1"/>
    </source>
</evidence>
<feature type="compositionally biased region" description="Basic and acidic residues" evidence="1">
    <location>
        <begin position="305"/>
        <end position="357"/>
    </location>
</feature>
<keyword evidence="4" id="KW-1185">Reference proteome</keyword>
<feature type="compositionally biased region" description="Basic and acidic residues" evidence="1">
    <location>
        <begin position="277"/>
        <end position="298"/>
    </location>
</feature>
<sequence>MALFTKRVSIGEETSFEPLTSTGISFDGLFQWINSFTQLKPIAAALIAILLFIPYYSWLGEDDVHAYVNIDINPSVELSVNDEYEVIGVEGLNEDGRSLVQQLSNWEHQSIQKVSAKILNLSDQLGYLNENHQILLGISFVDQLSHGDDNLVLQEVSKQMETNFKSVSVASFEVPKDVREKAKKEKASMNLMYASEILEKREAQQDNVESQSNEEQTDDEQQVEKHENSKDSSQPSTNKTEHQSVSKEEDKNIEVIERFLQNTNKEQLPPGLKKKLEKFQEKQDWKDFDKKEFRKNKDSDDEEDNRSHNEKGEKDEDDHRSNKGKSKDEDHPSHKGEDHPSNKEKSDKKKEQQKDNDNNDDEGWTPPGLKDKEKHNDRDDDNRDQNGVWDFFDQDDRDDEKEERGKGHKKDRDDEGWTPPGLDKKDKRDDRKNDQDDDRDDRDWDDDRDDDRHDNDRDDEDDDDRDDD</sequence>
<dbReference type="EMBL" id="SOPW01000006">
    <property type="protein sequence ID" value="TFB22144.1"/>
    <property type="molecule type" value="Genomic_DNA"/>
</dbReference>
<feature type="compositionally biased region" description="Basic and acidic residues" evidence="1">
    <location>
        <begin position="422"/>
        <end position="434"/>
    </location>
</feature>
<dbReference type="Proteomes" id="UP000297975">
    <property type="component" value="Unassembled WGS sequence"/>
</dbReference>
<accession>A0A4Y8IP32</accession>
<name>A0A4Y8IP32_9BACI</name>
<dbReference type="AlphaFoldDB" id="A0A4Y8IP32"/>
<feature type="compositionally biased region" description="Acidic residues" evidence="1">
    <location>
        <begin position="435"/>
        <end position="449"/>
    </location>
</feature>
<dbReference type="OrthoDB" id="9800626at2"/>
<feature type="compositionally biased region" description="Basic and acidic residues" evidence="1">
    <location>
        <begin position="239"/>
        <end position="257"/>
    </location>
</feature>
<feature type="compositionally biased region" description="Polar residues" evidence="1">
    <location>
        <begin position="205"/>
        <end position="214"/>
    </location>
</feature>
<feature type="compositionally biased region" description="Acidic residues" evidence="1">
    <location>
        <begin position="392"/>
        <end position="401"/>
    </location>
</feature>
<reference evidence="3 4" key="1">
    <citation type="submission" date="2019-03" db="EMBL/GenBank/DDBJ databases">
        <authorList>
            <person name="He R.-H."/>
        </authorList>
    </citation>
    <scope>NUCLEOTIDE SEQUENCE [LARGE SCALE GENOMIC DNA]</scope>
    <source>
        <strain evidence="4">SH 714</strain>
    </source>
</reference>
<evidence type="ECO:0000313" key="4">
    <source>
        <dbReference type="Proteomes" id="UP000297975"/>
    </source>
</evidence>
<gene>
    <name evidence="3" type="ORF">E3U55_07525</name>
</gene>
<proteinExistence type="predicted"/>